<dbReference type="OrthoDB" id="246496at2"/>
<comment type="caution">
    <text evidence="2">The sequence shown here is derived from an EMBL/GenBank/DDBJ whole genome shotgun (WGS) entry which is preliminary data.</text>
</comment>
<keyword evidence="1" id="KW-0812">Transmembrane</keyword>
<name>M5TVE3_9BACT</name>
<evidence type="ECO:0000256" key="1">
    <source>
        <dbReference type="SAM" id="Phobius"/>
    </source>
</evidence>
<proteinExistence type="predicted"/>
<dbReference type="Proteomes" id="UP000011885">
    <property type="component" value="Unassembled WGS sequence"/>
</dbReference>
<gene>
    <name evidence="2" type="ORF">RSSM_05381</name>
</gene>
<dbReference type="PATRIC" id="fig|1263870.3.peg.5707"/>
<keyword evidence="3" id="KW-1185">Reference proteome</keyword>
<sequence length="476" mass="55218">MNFRVSESRYRLGMWASPLLAMTVLMWGVAREYGARERFETRLVQLEREGVSVTASERKLRYESMISAEDRQAWKELFDAIDIFGEMQRDSVEGIDEWVPAGEPWPAEPFAIRMSEQAKPLLERFEELMASEVPLWIPIDAYGGHLYLRWDYGLSSLQALLIEELRLAYHAGDSERAMEWVQKCVDLADRAGRTTEFQKRAKYTLIEERLVGIRATLRYRFWNSEQLEKLARPLRQRDSRVVPVFNPFVVSNFVVSDPLKAEGAWVLYQGEHVRDSAPFGMSGQHALAALDWIQGDPNVGKRTRGDVWQYHEQKERLRRIENRSRSWVSVPFATLNWAMRSDWEVAESQAKQVWDRFEDEQRWTLTAICLRKYHVENGHFPESLDALRSVGADAETWTQTTGERFGYGASGYGRPQGRMAVFWMDDRVSRAGEEKGVGSIPYSKRSWGAERAQQYELWFDRLPADAIEPLPLENAE</sequence>
<keyword evidence="1" id="KW-1133">Transmembrane helix</keyword>
<dbReference type="EMBL" id="ANOH01000370">
    <property type="protein sequence ID" value="EMI53167.1"/>
    <property type="molecule type" value="Genomic_DNA"/>
</dbReference>
<evidence type="ECO:0000313" key="2">
    <source>
        <dbReference type="EMBL" id="EMI53167.1"/>
    </source>
</evidence>
<dbReference type="AlphaFoldDB" id="M5TVE3"/>
<reference evidence="2 3" key="1">
    <citation type="journal article" date="2013" name="Mar. Genomics">
        <title>Expression of sulfatases in Rhodopirellula baltica and the diversity of sulfatases in the genus Rhodopirellula.</title>
        <authorList>
            <person name="Wegner C.E."/>
            <person name="Richter-Heitmann T."/>
            <person name="Klindworth A."/>
            <person name="Klockow C."/>
            <person name="Richter M."/>
            <person name="Achstetter T."/>
            <person name="Glockner F.O."/>
            <person name="Harder J."/>
        </authorList>
    </citation>
    <scope>NUCLEOTIDE SEQUENCE [LARGE SCALE GENOMIC DNA]</scope>
    <source>
        <strain evidence="2 3">SM41</strain>
    </source>
</reference>
<keyword evidence="1" id="KW-0472">Membrane</keyword>
<accession>M5TVE3</accession>
<protein>
    <submittedName>
        <fullName evidence="2">Uncharacterized protein</fullName>
    </submittedName>
</protein>
<evidence type="ECO:0000313" key="3">
    <source>
        <dbReference type="Proteomes" id="UP000011885"/>
    </source>
</evidence>
<feature type="transmembrane region" description="Helical" evidence="1">
    <location>
        <begin position="12"/>
        <end position="30"/>
    </location>
</feature>
<organism evidence="2 3">
    <name type="scientific">Rhodopirellula sallentina SM41</name>
    <dbReference type="NCBI Taxonomy" id="1263870"/>
    <lineage>
        <taxon>Bacteria</taxon>
        <taxon>Pseudomonadati</taxon>
        <taxon>Planctomycetota</taxon>
        <taxon>Planctomycetia</taxon>
        <taxon>Pirellulales</taxon>
        <taxon>Pirellulaceae</taxon>
        <taxon>Rhodopirellula</taxon>
    </lineage>
</organism>
<dbReference type="RefSeq" id="WP_008685954.1">
    <property type="nucleotide sequence ID" value="NZ_ANOH01000370.1"/>
</dbReference>